<keyword evidence="5" id="KW-1185">Reference proteome</keyword>
<proteinExistence type="predicted"/>
<dbReference type="CDD" id="cd00067">
    <property type="entry name" value="GAL4"/>
    <property type="match status" value="1"/>
</dbReference>
<dbReference type="AlphaFoldDB" id="A0A7C8I6L4"/>
<dbReference type="GO" id="GO:0045944">
    <property type="term" value="P:positive regulation of transcription by RNA polymerase II"/>
    <property type="evidence" value="ECO:0007669"/>
    <property type="project" value="TreeGrafter"/>
</dbReference>
<evidence type="ECO:0000259" key="3">
    <source>
        <dbReference type="PROSITE" id="PS50048"/>
    </source>
</evidence>
<accession>A0A7C8I6L4</accession>
<dbReference type="Proteomes" id="UP000481861">
    <property type="component" value="Unassembled WGS sequence"/>
</dbReference>
<comment type="subcellular location">
    <subcellularLocation>
        <location evidence="1">Nucleus</location>
    </subcellularLocation>
</comment>
<keyword evidence="2" id="KW-0539">Nucleus</keyword>
<dbReference type="GO" id="GO:0008270">
    <property type="term" value="F:zinc ion binding"/>
    <property type="evidence" value="ECO:0007669"/>
    <property type="project" value="InterPro"/>
</dbReference>
<dbReference type="GO" id="GO:0000981">
    <property type="term" value="F:DNA-binding transcription factor activity, RNA polymerase II-specific"/>
    <property type="evidence" value="ECO:0007669"/>
    <property type="project" value="InterPro"/>
</dbReference>
<gene>
    <name evidence="4" type="ORF">BDV95DRAFT_574218</name>
</gene>
<reference evidence="4 5" key="1">
    <citation type="submission" date="2020-01" db="EMBL/GenBank/DDBJ databases">
        <authorList>
            <consortium name="DOE Joint Genome Institute"/>
            <person name="Haridas S."/>
            <person name="Albert R."/>
            <person name="Binder M."/>
            <person name="Bloem J."/>
            <person name="Labutti K."/>
            <person name="Salamov A."/>
            <person name="Andreopoulos B."/>
            <person name="Baker S.E."/>
            <person name="Barry K."/>
            <person name="Bills G."/>
            <person name="Bluhm B.H."/>
            <person name="Cannon C."/>
            <person name="Castanera R."/>
            <person name="Culley D.E."/>
            <person name="Daum C."/>
            <person name="Ezra D."/>
            <person name="Gonzalez J.B."/>
            <person name="Henrissat B."/>
            <person name="Kuo A."/>
            <person name="Liang C."/>
            <person name="Lipzen A."/>
            <person name="Lutzoni F."/>
            <person name="Magnuson J."/>
            <person name="Mondo S."/>
            <person name="Nolan M."/>
            <person name="Ohm R."/>
            <person name="Pangilinan J."/>
            <person name="Park H.-J.H."/>
            <person name="Ramirez L."/>
            <person name="Alfaro M."/>
            <person name="Sun H."/>
            <person name="Tritt A."/>
            <person name="Yoshinaga Y."/>
            <person name="Zwiers L.-H.L."/>
            <person name="Turgeon B.G."/>
            <person name="Goodwin S.B."/>
            <person name="Spatafora J.W."/>
            <person name="Crous P.W."/>
            <person name="Grigoriev I.V."/>
        </authorList>
    </citation>
    <scope>NUCLEOTIDE SEQUENCE [LARGE SCALE GENOMIC DNA]</scope>
    <source>
        <strain evidence="4 5">CBS 611.86</strain>
    </source>
</reference>
<dbReference type="Pfam" id="PF00172">
    <property type="entry name" value="Zn_clus"/>
    <property type="match status" value="1"/>
</dbReference>
<dbReference type="PANTHER" id="PTHR37534:SF39">
    <property type="entry name" value="TRANSCRIPTION FACTOR DOMAIN-CONTAINING PROTEIN"/>
    <property type="match status" value="1"/>
</dbReference>
<protein>
    <submittedName>
        <fullName evidence="4">Fungal-specific transcription factor domain-containing protein</fullName>
    </submittedName>
</protein>
<evidence type="ECO:0000256" key="1">
    <source>
        <dbReference type="ARBA" id="ARBA00004123"/>
    </source>
</evidence>
<dbReference type="Pfam" id="PF11951">
    <property type="entry name" value="Fungal_trans_2"/>
    <property type="match status" value="1"/>
</dbReference>
<dbReference type="OrthoDB" id="5130013at2759"/>
<dbReference type="PROSITE" id="PS00463">
    <property type="entry name" value="ZN2_CY6_FUNGAL_1"/>
    <property type="match status" value="1"/>
</dbReference>
<dbReference type="SMART" id="SM00066">
    <property type="entry name" value="GAL4"/>
    <property type="match status" value="1"/>
</dbReference>
<evidence type="ECO:0000313" key="5">
    <source>
        <dbReference type="Proteomes" id="UP000481861"/>
    </source>
</evidence>
<dbReference type="InterPro" id="IPR001138">
    <property type="entry name" value="Zn2Cys6_DnaBD"/>
</dbReference>
<dbReference type="GO" id="GO:0005634">
    <property type="term" value="C:nucleus"/>
    <property type="evidence" value="ECO:0007669"/>
    <property type="project" value="UniProtKB-SubCell"/>
</dbReference>
<dbReference type="GO" id="GO:0000976">
    <property type="term" value="F:transcription cis-regulatory region binding"/>
    <property type="evidence" value="ECO:0007669"/>
    <property type="project" value="TreeGrafter"/>
</dbReference>
<dbReference type="PROSITE" id="PS50048">
    <property type="entry name" value="ZN2_CY6_FUNGAL_2"/>
    <property type="match status" value="1"/>
</dbReference>
<evidence type="ECO:0000313" key="4">
    <source>
        <dbReference type="EMBL" id="KAF2870606.1"/>
    </source>
</evidence>
<evidence type="ECO:0000256" key="2">
    <source>
        <dbReference type="ARBA" id="ARBA00023242"/>
    </source>
</evidence>
<dbReference type="SUPFAM" id="SSF57701">
    <property type="entry name" value="Zn2/Cys6 DNA-binding domain"/>
    <property type="match status" value="1"/>
</dbReference>
<comment type="caution">
    <text evidence="4">The sequence shown here is derived from an EMBL/GenBank/DDBJ whole genome shotgun (WGS) entry which is preliminary data.</text>
</comment>
<dbReference type="EMBL" id="JAADJZ010000013">
    <property type="protein sequence ID" value="KAF2870606.1"/>
    <property type="molecule type" value="Genomic_DNA"/>
</dbReference>
<feature type="domain" description="Zn(2)-C6 fungal-type" evidence="3">
    <location>
        <begin position="10"/>
        <end position="38"/>
    </location>
</feature>
<sequence>MTKPELAKRSCGTCRDRRVLCDRTTPTCLQCARTKRKCRGYGLRLSWPSQGDTRRAVVGKSPVQKSEARAFSNARLVHMFSWNVEMYYSMTKASCNGDIAFILPILHIPLPWDPSTFEVGDEHLLQYFQCVASQSLTTFGHDPARLGNVLLRAALASNTESATAVLRSLLALSSLHCYGVCPQAFNQKISGLKALAVASRSTMGEAEIIQHIAAGMLLLSFEVYQASCTSSQWTWYIAGVKELFNSLPESNRDMDVSLLMDWVYYHDVLAHFTLRHWRGGVTPLEGTACRMLTGPTEVSPKVLPGGPWFLPHKRVSEADQASMIILRLLSEVCNTVVVHPHAAMLEQELDDYIGFLRVLDWRIRSIELRHKDRETATGMELYQLATLIYLDRVTENLLNQSTRTQQHIDRAFTLFSQLSSCERHFPIFVLGCEARADAQRAVILDLIARTETRASSRSFTHVKVLLQAIWAQDDLAESEMDYWNKLTRMISCCRIVPSLV</sequence>
<dbReference type="Gene3D" id="4.10.240.10">
    <property type="entry name" value="Zn(2)-C6 fungal-type DNA-binding domain"/>
    <property type="match status" value="1"/>
</dbReference>
<name>A0A7C8I6L4_9PLEO</name>
<organism evidence="4 5">
    <name type="scientific">Massariosphaeria phaeospora</name>
    <dbReference type="NCBI Taxonomy" id="100035"/>
    <lineage>
        <taxon>Eukaryota</taxon>
        <taxon>Fungi</taxon>
        <taxon>Dikarya</taxon>
        <taxon>Ascomycota</taxon>
        <taxon>Pezizomycotina</taxon>
        <taxon>Dothideomycetes</taxon>
        <taxon>Pleosporomycetidae</taxon>
        <taxon>Pleosporales</taxon>
        <taxon>Pleosporales incertae sedis</taxon>
        <taxon>Massariosphaeria</taxon>
    </lineage>
</organism>
<dbReference type="InterPro" id="IPR036864">
    <property type="entry name" value="Zn2-C6_fun-type_DNA-bd_sf"/>
</dbReference>
<dbReference type="InterPro" id="IPR021858">
    <property type="entry name" value="Fun_TF"/>
</dbReference>
<dbReference type="PANTHER" id="PTHR37534">
    <property type="entry name" value="TRANSCRIPTIONAL ACTIVATOR PROTEIN UGA3"/>
    <property type="match status" value="1"/>
</dbReference>